<evidence type="ECO:0000313" key="1">
    <source>
        <dbReference type="EMBL" id="MDD9318630.1"/>
    </source>
</evidence>
<protein>
    <recommendedName>
        <fullName evidence="3">Phage tail protein</fullName>
    </recommendedName>
</protein>
<reference evidence="1" key="1">
    <citation type="submission" date="2022-12" db="EMBL/GenBank/DDBJ databases">
        <title>Acinetobacter lactucae: Emerging opportunistic pathogenic species of genus Acinetobacter isolated from immunocompromised patients in clinical settings of India.</title>
        <authorList>
            <person name="Amar A.K."/>
            <person name="Sawant A.R."/>
            <person name="Meera M."/>
            <person name="Tomar A."/>
            <person name="Sistla S."/>
            <person name="Prashanth K."/>
        </authorList>
    </citation>
    <scope>NUCLEOTIDE SEQUENCE</scope>
    <source>
        <strain evidence="1">PKAL1828C</strain>
    </source>
</reference>
<proteinExistence type="predicted"/>
<dbReference type="AlphaFoldDB" id="A0AB35K1I5"/>
<comment type="caution">
    <text evidence="1">The sequence shown here is derived from an EMBL/GenBank/DDBJ whole genome shotgun (WGS) entry which is preliminary data.</text>
</comment>
<sequence>MALVLKSDKPILSNTNTFNTLDLLTGPELAQLYIDRVAVDGGTISDLDYLNRICNFLATNKLASKVHTIASASLGVKVAENNDVSKMYNLINDYDLKLVQLNATMDIIDNPAKPKFVAKTSGNRAQVWQGSSITANSSTSLGNVFIQDQQYLSTNECVSVSIVAEMTGIDSFAGLGIFSFANNENKTRYNRVFHGTSNYVSDSALGNVTAYMSDARSDEDDSQQEYVIYASRSTTSGAAIKKDGVLHFFTGKDANARVAVSNKLASNSDVYTNTLNNSTAAKTKQFKEKRNFNLGTSYHPTTNRFSNLKFYDVFVFRDLNDFNQSLLVRDFIESELKLFYGNRS</sequence>
<gene>
    <name evidence="1" type="ORF">M0O54_00570</name>
</gene>
<evidence type="ECO:0008006" key="3">
    <source>
        <dbReference type="Google" id="ProtNLM"/>
    </source>
</evidence>
<dbReference type="Proteomes" id="UP001150055">
    <property type="component" value="Unassembled WGS sequence"/>
</dbReference>
<accession>A0AB35K1I5</accession>
<dbReference type="EMBL" id="JALNTG010000001">
    <property type="protein sequence ID" value="MDD9318630.1"/>
    <property type="molecule type" value="Genomic_DNA"/>
</dbReference>
<name>A0AB35K1I5_9GAMM</name>
<dbReference type="RefSeq" id="WP_274578817.1">
    <property type="nucleotide sequence ID" value="NZ_JALNTG010000001.1"/>
</dbReference>
<organism evidence="1 2">
    <name type="scientific">Acinetobacter lactucae</name>
    <dbReference type="NCBI Taxonomy" id="1785128"/>
    <lineage>
        <taxon>Bacteria</taxon>
        <taxon>Pseudomonadati</taxon>
        <taxon>Pseudomonadota</taxon>
        <taxon>Gammaproteobacteria</taxon>
        <taxon>Moraxellales</taxon>
        <taxon>Moraxellaceae</taxon>
        <taxon>Acinetobacter</taxon>
        <taxon>Acinetobacter calcoaceticus/baumannii complex</taxon>
    </lineage>
</organism>
<evidence type="ECO:0000313" key="2">
    <source>
        <dbReference type="Proteomes" id="UP001150055"/>
    </source>
</evidence>